<gene>
    <name evidence="5" type="ORF">GX859_05165</name>
</gene>
<name>A0A7X6PME0_9CORY</name>
<dbReference type="PANTHER" id="PTHR21600:SF84">
    <property type="entry name" value="PSEUDOURIDINE SYNTHASE RSUA_RLUA-LIKE DOMAIN-CONTAINING PROTEIN"/>
    <property type="match status" value="1"/>
</dbReference>
<dbReference type="InterPro" id="IPR020103">
    <property type="entry name" value="PsdUridine_synth_cat_dom_sf"/>
</dbReference>
<dbReference type="SUPFAM" id="SSF55120">
    <property type="entry name" value="Pseudouridine synthase"/>
    <property type="match status" value="1"/>
</dbReference>
<dbReference type="InterPro" id="IPR006145">
    <property type="entry name" value="PsdUridine_synth_RsuA/RluA"/>
</dbReference>
<dbReference type="EMBL" id="JAAZHI010000111">
    <property type="protein sequence ID" value="NLA55677.1"/>
    <property type="molecule type" value="Genomic_DNA"/>
</dbReference>
<dbReference type="Pfam" id="PF00849">
    <property type="entry name" value="PseudoU_synth_2"/>
    <property type="match status" value="1"/>
</dbReference>
<dbReference type="InterPro" id="IPR050188">
    <property type="entry name" value="RluA_PseudoU_synthase"/>
</dbReference>
<accession>A0A7X6PME0</accession>
<dbReference type="GO" id="GO:0000455">
    <property type="term" value="P:enzyme-directed rRNA pseudouridine synthesis"/>
    <property type="evidence" value="ECO:0007669"/>
    <property type="project" value="TreeGrafter"/>
</dbReference>
<dbReference type="AlphaFoldDB" id="A0A7X6PME0"/>
<comment type="caution">
    <text evidence="5">The sequence shown here is derived from an EMBL/GenBank/DDBJ whole genome shotgun (WGS) entry which is preliminary data.</text>
</comment>
<feature type="domain" description="Pseudouridine synthase RsuA/RluA-like" evidence="4">
    <location>
        <begin position="135"/>
        <end position="295"/>
    </location>
</feature>
<evidence type="ECO:0000256" key="2">
    <source>
        <dbReference type="ARBA" id="ARBA00031870"/>
    </source>
</evidence>
<evidence type="ECO:0000313" key="5">
    <source>
        <dbReference type="EMBL" id="NLA55677.1"/>
    </source>
</evidence>
<proteinExistence type="predicted"/>
<dbReference type="GO" id="GO:0140098">
    <property type="term" value="F:catalytic activity, acting on RNA"/>
    <property type="evidence" value="ECO:0007669"/>
    <property type="project" value="UniProtKB-ARBA"/>
</dbReference>
<evidence type="ECO:0000256" key="3">
    <source>
        <dbReference type="ARBA" id="ARBA00033164"/>
    </source>
</evidence>
<sequence length="354" mass="39606">MTAPIPSEEKAMAGLRIASKFMSDRVVQPPRGQRSPLPVRDGLTATRARLPEDAAPMTAGEWVGHLIATQRHRHPRDDAHALRQRFEDGLVVDRRGVAFGFEDPVAPGQDVFFYRLPAPEPEVPYEIGILHRDRDLLVADKPPFLATMPRGKHITETLTVRLRRALDLPELTPAHRLDRLTSGLLLCTLRRDVRGAYQQLFASRAVTKTYEAIAVHDPALRPGTVWRSRMIKVPGEIQGHIVPGEPNATTTLVDVIPLTPEEQATLESVHGPCPPLAHYVLQPETGRTHQLRLHMWEAGVPILGDNIYPRIHTEDEEDFRRPLHLVSTGLSFVDPLSGEGRTFTAPRRLLPVQH</sequence>
<reference evidence="5 6" key="1">
    <citation type="journal article" date="2020" name="Biotechnol. Biofuels">
        <title>New insights from the biogas microbiome by comprehensive genome-resolved metagenomics of nearly 1600 species originating from multiple anaerobic digesters.</title>
        <authorList>
            <person name="Campanaro S."/>
            <person name="Treu L."/>
            <person name="Rodriguez-R L.M."/>
            <person name="Kovalovszki A."/>
            <person name="Ziels R.M."/>
            <person name="Maus I."/>
            <person name="Zhu X."/>
            <person name="Kougias P.G."/>
            <person name="Basile A."/>
            <person name="Luo G."/>
            <person name="Schluter A."/>
            <person name="Konstantinidis K.T."/>
            <person name="Angelidaki I."/>
        </authorList>
    </citation>
    <scope>NUCLEOTIDE SEQUENCE [LARGE SCALE GENOMIC DNA]</scope>
    <source>
        <strain evidence="5">AS15tlH2ME_198</strain>
    </source>
</reference>
<protein>
    <recommendedName>
        <fullName evidence="2">RNA pseudouridylate synthase</fullName>
    </recommendedName>
    <alternativeName>
        <fullName evidence="3">RNA-uridine isomerase</fullName>
    </alternativeName>
</protein>
<dbReference type="GO" id="GO:0003723">
    <property type="term" value="F:RNA binding"/>
    <property type="evidence" value="ECO:0007669"/>
    <property type="project" value="InterPro"/>
</dbReference>
<dbReference type="PANTHER" id="PTHR21600">
    <property type="entry name" value="MITOCHONDRIAL RNA PSEUDOURIDINE SYNTHASE"/>
    <property type="match status" value="1"/>
</dbReference>
<dbReference type="GO" id="GO:0009982">
    <property type="term" value="F:pseudouridine synthase activity"/>
    <property type="evidence" value="ECO:0007669"/>
    <property type="project" value="InterPro"/>
</dbReference>
<evidence type="ECO:0000256" key="1">
    <source>
        <dbReference type="ARBA" id="ARBA00000073"/>
    </source>
</evidence>
<comment type="catalytic activity">
    <reaction evidence="1">
        <text>a uridine in RNA = a pseudouridine in RNA</text>
        <dbReference type="Rhea" id="RHEA:48348"/>
        <dbReference type="Rhea" id="RHEA-COMP:12068"/>
        <dbReference type="Rhea" id="RHEA-COMP:12069"/>
        <dbReference type="ChEBI" id="CHEBI:65314"/>
        <dbReference type="ChEBI" id="CHEBI:65315"/>
    </reaction>
</comment>
<dbReference type="Proteomes" id="UP000557899">
    <property type="component" value="Unassembled WGS sequence"/>
</dbReference>
<dbReference type="Gene3D" id="3.30.2350.10">
    <property type="entry name" value="Pseudouridine synthase"/>
    <property type="match status" value="1"/>
</dbReference>
<evidence type="ECO:0000259" key="4">
    <source>
        <dbReference type="Pfam" id="PF00849"/>
    </source>
</evidence>
<organism evidence="5 6">
    <name type="scientific">Corynebacterium humireducens</name>
    <dbReference type="NCBI Taxonomy" id="1223514"/>
    <lineage>
        <taxon>Bacteria</taxon>
        <taxon>Bacillati</taxon>
        <taxon>Actinomycetota</taxon>
        <taxon>Actinomycetes</taxon>
        <taxon>Mycobacteriales</taxon>
        <taxon>Corynebacteriaceae</taxon>
        <taxon>Corynebacterium</taxon>
    </lineage>
</organism>
<evidence type="ECO:0000313" key="6">
    <source>
        <dbReference type="Proteomes" id="UP000557899"/>
    </source>
</evidence>